<dbReference type="PANTHER" id="PTHR33744:SF7">
    <property type="entry name" value="PUCR FAMILY TRANSCRIPTIONAL REGULATOR"/>
    <property type="match status" value="1"/>
</dbReference>
<proteinExistence type="predicted"/>
<dbReference type="EMBL" id="CP137080">
    <property type="protein sequence ID" value="WOQ69424.1"/>
    <property type="molecule type" value="Genomic_DNA"/>
</dbReference>
<dbReference type="PANTHER" id="PTHR33744">
    <property type="entry name" value="CARBOHYDRATE DIACID REGULATOR"/>
    <property type="match status" value="1"/>
</dbReference>
<name>A0AAU0MHG5_9MICO</name>
<dbReference type="InterPro" id="IPR051448">
    <property type="entry name" value="CdaR-like_regulators"/>
</dbReference>
<dbReference type="AlphaFoldDB" id="A0AAU0MHG5"/>
<dbReference type="Gene3D" id="1.10.10.2840">
    <property type="entry name" value="PucR C-terminal helix-turn-helix domain"/>
    <property type="match status" value="1"/>
</dbReference>
<evidence type="ECO:0000313" key="2">
    <source>
        <dbReference type="EMBL" id="WOQ69424.1"/>
    </source>
</evidence>
<dbReference type="InterPro" id="IPR025736">
    <property type="entry name" value="PucR_C-HTH_dom"/>
</dbReference>
<sequence length="492" mass="52224">MSSTRRGVILRDLLLAHDSAGLTAHHVPSSAQSVREIVLITHVDQILEVGPDSIVLLGEELALGGWVVSVALRYAWERRAAALVVSEQSFSESVIELARRFGVALFTAAVGIDRTALALARQLGALEAGILFRLDALHNRVVRATTIAEVLSEISQELNDAHVQVLVEGIELVSRGERPNDAVTVRSVLADGRRGPELVATVSPSQQAFAEQALARAGMTVRALLLAHELTDLVDAAPLLSFAALAGVREDSAVDDGHPDQAALQRWPPGTPVAAVVLRVVDDVDHRADRIAPVVTSRWREAFPRVPLARMSAGWFAIVPLAHPSAEVDGALQQLADAGLGPLGTALGVAQDPEGTEQVSNLLRRAGLAARLAEAGGPVIDFRRFGLPLVRRLLPAQDAMDLAQTAYPLLMRDPHAADIIATVVAYLDCAGSATAAAERLGVHRNTLQLRLRRAAALGVHLDHPGELLSTHLLLAALDPGSVPTSPSPPIDR</sequence>
<dbReference type="Proteomes" id="UP001329313">
    <property type="component" value="Chromosome"/>
</dbReference>
<accession>A0AAU0MHG5</accession>
<feature type="domain" description="PucR C-terminal helix-turn-helix" evidence="1">
    <location>
        <begin position="420"/>
        <end position="476"/>
    </location>
</feature>
<dbReference type="InterPro" id="IPR009057">
    <property type="entry name" value="Homeodomain-like_sf"/>
</dbReference>
<protein>
    <submittedName>
        <fullName evidence="2">Helix-turn-helix domain-containing protein</fullName>
    </submittedName>
</protein>
<dbReference type="SUPFAM" id="SSF46689">
    <property type="entry name" value="Homeodomain-like"/>
    <property type="match status" value="1"/>
</dbReference>
<dbReference type="KEGG" id="mliy:RYJ27_12085"/>
<reference evidence="2 3" key="1">
    <citation type="submission" date="2023-10" db="EMBL/GenBank/DDBJ databases">
        <title>Y20.</title>
        <authorList>
            <person name="Zhang G."/>
            <person name="Ding Y."/>
        </authorList>
    </citation>
    <scope>NUCLEOTIDE SEQUENCE [LARGE SCALE GENOMIC DNA]</scope>
    <source>
        <strain evidence="2 3">Y20</strain>
    </source>
</reference>
<dbReference type="InterPro" id="IPR042070">
    <property type="entry name" value="PucR_C-HTH_sf"/>
</dbReference>
<dbReference type="RefSeq" id="WP_330170548.1">
    <property type="nucleotide sequence ID" value="NZ_CP137080.1"/>
</dbReference>
<dbReference type="Pfam" id="PF13556">
    <property type="entry name" value="HTH_30"/>
    <property type="match status" value="1"/>
</dbReference>
<organism evidence="2 3">
    <name type="scientific">Microbacterium limosum</name>
    <dbReference type="NCBI Taxonomy" id="3079935"/>
    <lineage>
        <taxon>Bacteria</taxon>
        <taxon>Bacillati</taxon>
        <taxon>Actinomycetota</taxon>
        <taxon>Actinomycetes</taxon>
        <taxon>Micrococcales</taxon>
        <taxon>Microbacteriaceae</taxon>
        <taxon>Microbacterium</taxon>
    </lineage>
</organism>
<gene>
    <name evidence="2" type="ORF">RYJ27_12085</name>
</gene>
<evidence type="ECO:0000313" key="3">
    <source>
        <dbReference type="Proteomes" id="UP001329313"/>
    </source>
</evidence>
<evidence type="ECO:0000259" key="1">
    <source>
        <dbReference type="Pfam" id="PF13556"/>
    </source>
</evidence>
<keyword evidence="3" id="KW-1185">Reference proteome</keyword>